<comment type="caution">
    <text evidence="1">The sequence shown here is derived from an EMBL/GenBank/DDBJ whole genome shotgun (WGS) entry which is preliminary data.</text>
</comment>
<dbReference type="EMBL" id="FNCA01000014">
    <property type="protein sequence ID" value="SDG36620.1"/>
    <property type="molecule type" value="Genomic_DNA"/>
</dbReference>
<accession>A0A7Z7AZF2</accession>
<evidence type="ECO:0000313" key="2">
    <source>
        <dbReference type="Proteomes" id="UP000199259"/>
    </source>
</evidence>
<proteinExistence type="predicted"/>
<gene>
    <name evidence="1" type="ORF">SAMN04488589_2817</name>
</gene>
<protein>
    <submittedName>
        <fullName evidence="1">Uncharacterized protein</fullName>
    </submittedName>
</protein>
<dbReference type="Proteomes" id="UP000199259">
    <property type="component" value="Unassembled WGS sequence"/>
</dbReference>
<evidence type="ECO:0000313" key="1">
    <source>
        <dbReference type="EMBL" id="SDG36620.1"/>
    </source>
</evidence>
<sequence>MNFWGLNMFHIDGVWAFAGADYVYLALVLLLDLLALYIGRTFTRKI</sequence>
<keyword evidence="2" id="KW-1185">Reference proteome</keyword>
<name>A0A7Z7AZF2_9EURY</name>
<reference evidence="1 2" key="1">
    <citation type="submission" date="2016-10" db="EMBL/GenBank/DDBJ databases">
        <authorList>
            <person name="Varghese N."/>
            <person name="Submissions S."/>
        </authorList>
    </citation>
    <scope>NUCLEOTIDE SEQUENCE [LARGE SCALE GENOMIC DNA]</scope>
    <source>
        <strain evidence="1 2">PL 12/M</strain>
    </source>
</reference>
<dbReference type="AlphaFoldDB" id="A0A7Z7AZF2"/>
<organism evidence="1 2">
    <name type="scientific">Methanolobus vulcani</name>
    <dbReference type="NCBI Taxonomy" id="38026"/>
    <lineage>
        <taxon>Archaea</taxon>
        <taxon>Methanobacteriati</taxon>
        <taxon>Methanobacteriota</taxon>
        <taxon>Stenosarchaea group</taxon>
        <taxon>Methanomicrobia</taxon>
        <taxon>Methanosarcinales</taxon>
        <taxon>Methanosarcinaceae</taxon>
        <taxon>Methanolobus</taxon>
    </lineage>
</organism>